<dbReference type="InterPro" id="IPR054711">
    <property type="entry name" value="eIF3a_PCI_TPR-like"/>
</dbReference>
<dbReference type="PROSITE" id="PS50250">
    <property type="entry name" value="PCI"/>
    <property type="match status" value="1"/>
</dbReference>
<comment type="subcellular location">
    <subcellularLocation>
        <location evidence="1 6">Cytoplasm</location>
    </subcellularLocation>
</comment>
<dbReference type="InterPro" id="IPR000717">
    <property type="entry name" value="PCI_dom"/>
</dbReference>
<dbReference type="InParanoid" id="A0A2P6NEN9"/>
<evidence type="ECO:0000256" key="3">
    <source>
        <dbReference type="ARBA" id="ARBA00022540"/>
    </source>
</evidence>
<evidence type="ECO:0000256" key="4">
    <source>
        <dbReference type="ARBA" id="ARBA00022884"/>
    </source>
</evidence>
<reference evidence="9 10" key="1">
    <citation type="journal article" date="2018" name="Genome Biol. Evol.">
        <title>Multiple Roots of Fruiting Body Formation in Amoebozoa.</title>
        <authorList>
            <person name="Hillmann F."/>
            <person name="Forbes G."/>
            <person name="Novohradska S."/>
            <person name="Ferling I."/>
            <person name="Riege K."/>
            <person name="Groth M."/>
            <person name="Westermann M."/>
            <person name="Marz M."/>
            <person name="Spaller T."/>
            <person name="Winckler T."/>
            <person name="Schaap P."/>
            <person name="Glockner G."/>
        </authorList>
    </citation>
    <scope>NUCLEOTIDE SEQUENCE [LARGE SCALE GENOMIC DNA]</scope>
    <source>
        <strain evidence="9 10">Jena</strain>
    </source>
</reference>
<accession>A0A2P6NEN9</accession>
<dbReference type="GO" id="GO:0071540">
    <property type="term" value="C:eukaryotic translation initiation factor 3 complex, eIF3e"/>
    <property type="evidence" value="ECO:0007669"/>
    <property type="project" value="TreeGrafter"/>
</dbReference>
<dbReference type="GO" id="GO:0002188">
    <property type="term" value="P:translation reinitiation"/>
    <property type="evidence" value="ECO:0007669"/>
    <property type="project" value="TreeGrafter"/>
</dbReference>
<keyword evidence="10" id="KW-1185">Reference proteome</keyword>
<keyword evidence="4 6" id="KW-0694">RNA-binding</keyword>
<evidence type="ECO:0000259" key="8">
    <source>
        <dbReference type="PROSITE" id="PS50250"/>
    </source>
</evidence>
<dbReference type="GO" id="GO:0033290">
    <property type="term" value="C:eukaryotic 48S preinitiation complex"/>
    <property type="evidence" value="ECO:0007669"/>
    <property type="project" value="UniProtKB-UniRule"/>
</dbReference>
<dbReference type="STRING" id="1890364.A0A2P6NEN9"/>
<comment type="similarity">
    <text evidence="6">Belongs to the eIF-3 subunit A family.</text>
</comment>
<comment type="subunit">
    <text evidence="6">Component of the eukaryotic translation initiation factor 3 (eIF-3) complex.</text>
</comment>
<dbReference type="HAMAP" id="MF_03000">
    <property type="entry name" value="eIF3a"/>
    <property type="match status" value="1"/>
</dbReference>
<evidence type="ECO:0000313" key="9">
    <source>
        <dbReference type="EMBL" id="PRP82417.1"/>
    </source>
</evidence>
<dbReference type="FunFam" id="4.10.860.10:FF:000001">
    <property type="entry name" value="Eukaryotic translation initiation factor 3 subunit A"/>
    <property type="match status" value="1"/>
</dbReference>
<dbReference type="GO" id="GO:0016282">
    <property type="term" value="C:eukaryotic 43S preinitiation complex"/>
    <property type="evidence" value="ECO:0007669"/>
    <property type="project" value="UniProtKB-UniRule"/>
</dbReference>
<protein>
    <recommendedName>
        <fullName evidence="6">Eukaryotic translation initiation factor 3 subunit A</fullName>
        <shortName evidence="6">eIF3a</shortName>
    </recommendedName>
    <alternativeName>
        <fullName evidence="6">Eukaryotic translation initiation factor 3 subunit 10</fullName>
    </alternativeName>
</protein>
<dbReference type="GO" id="GO:0043614">
    <property type="term" value="C:multi-eIF complex"/>
    <property type="evidence" value="ECO:0007669"/>
    <property type="project" value="TreeGrafter"/>
</dbReference>
<evidence type="ECO:0000256" key="2">
    <source>
        <dbReference type="ARBA" id="ARBA00022490"/>
    </source>
</evidence>
<dbReference type="OrthoDB" id="18884at2759"/>
<comment type="caution">
    <text evidence="9">The sequence shown here is derived from an EMBL/GenBank/DDBJ whole genome shotgun (WGS) entry which is preliminary data.</text>
</comment>
<organism evidence="9 10">
    <name type="scientific">Planoprotostelium fungivorum</name>
    <dbReference type="NCBI Taxonomy" id="1890364"/>
    <lineage>
        <taxon>Eukaryota</taxon>
        <taxon>Amoebozoa</taxon>
        <taxon>Evosea</taxon>
        <taxon>Variosea</taxon>
        <taxon>Cavosteliida</taxon>
        <taxon>Cavosteliaceae</taxon>
        <taxon>Planoprotostelium</taxon>
    </lineage>
</organism>
<dbReference type="PANTHER" id="PTHR14005:SF0">
    <property type="entry name" value="EUKARYOTIC TRANSLATION INITIATION FACTOR 3 SUBUNIT A"/>
    <property type="match status" value="1"/>
</dbReference>
<evidence type="ECO:0000256" key="1">
    <source>
        <dbReference type="ARBA" id="ARBA00004496"/>
    </source>
</evidence>
<feature type="compositionally biased region" description="Basic and acidic residues" evidence="7">
    <location>
        <begin position="751"/>
        <end position="1123"/>
    </location>
</feature>
<comment type="function">
    <text evidence="6">RNA-binding component of the eukaryotic translation initiation factor 3 (eIF-3) complex, which is involved in protein synthesis of a specialized repertoire of mRNAs and, together with other initiation factors, stimulates binding of mRNA and methionyl-tRNAi to the 40S ribosome. The eIF-3 complex specifically targets and initiates translation of a subset of mRNAs involved in cell proliferation.</text>
</comment>
<gene>
    <name evidence="9" type="ORF">PROFUN_10117</name>
</gene>
<keyword evidence="2 6" id="KW-0963">Cytoplasm</keyword>
<dbReference type="InterPro" id="IPR027512">
    <property type="entry name" value="EIF3A"/>
</dbReference>
<dbReference type="Gene3D" id="1.25.40.860">
    <property type="match status" value="2"/>
</dbReference>
<dbReference type="Proteomes" id="UP000241769">
    <property type="component" value="Unassembled WGS sequence"/>
</dbReference>
<keyword evidence="3 6" id="KW-0396">Initiation factor</keyword>
<feature type="domain" description="PCI" evidence="8">
    <location>
        <begin position="322"/>
        <end position="497"/>
    </location>
</feature>
<name>A0A2P6NEN9_9EUKA</name>
<evidence type="ECO:0000313" key="10">
    <source>
        <dbReference type="Proteomes" id="UP000241769"/>
    </source>
</evidence>
<feature type="region of interest" description="Disordered" evidence="7">
    <location>
        <begin position="563"/>
        <end position="594"/>
    </location>
</feature>
<dbReference type="Pfam" id="PF01399">
    <property type="entry name" value="PCI"/>
    <property type="match status" value="1"/>
</dbReference>
<sequence>MNTAYQGKPEYALKRAEELEKLKNPREAVRVLHAALTNRKNRNSQQSTLDVLEKIMKKYLTLCVSLRDGKGAKDGLHQYKTICQPYPNITPLESVVKHFLALAEDKATEAQSKADKIVLDVEDLEAEESIESVMLSSVSGEDSKDRTDREVVTPWLKFLWETYRTILEIVRNNNKLEGLYQETAQRAFTFCLKYKRNTEFRRLCVMLRNHLAFLSEGGANQTHAINLNVPESLQRHLSTRFAQLDTAVGLELWGEAFKSIEDIHNLLRKSRRAPHPSIVPLYYQKLAQIFWISQNYIFHAYAMVRYLLLTKNSGKALSEEEFKTVAGSVVLAVLSIPPEDPNEDEYDDERNERKIRMGTLLTFTNSTIIPRREHLLSEAQKLVKYLPAELADLQETFEKFNPLRFSSLMGAKLQYISSNDAFKQYAPQLRRNSFFRQLQQFSKVFETMKMTEFYRLVTLGVTKEESERLIVEAVRAKHVELRVDHQKGILNFRTQMMESTQMKNQLIHLSKNLNSAVKMIQPTPVEGQEKGRKKKEFTDILQGLAEEHKRMTERKKLIAKKISEREEESRKKAQAEEEERLKKAEEDRRENEKKLALAAEERRVAQKQREEEEKKLQSLKIFADNLKSKTGQTVDVDELSSKGIDQEEFLRRQNIELEKKMAETVRKYKNMEKEMNWLERARRDEERPLIEEHYNKHKNDDEVFYKEQMEQFKSTHKSAYEKDLAEKKRLSKYNEEFMAFENKIMSKRKEEYEAKAAEMQKQNEIKQQKAAEERKKREREEGERAAEAERRRKEEEEEERRKKEEAEKKRREEDERLKKLKEVQELQRKREEAALAKMKETTREPVRETGGRYEPPRRDFGSRDAPRDFSSRDAPRDFGRDRDAPRDFGRDRDAPRDFGSRDAPRDFGRDRDAPRDFGRDRDAPRDFGRDRDAPRDFGRDRDAPRDFGSRDAPRDFGRDRDAPRDFGRDRDAPRDFGRDRDAPRDFGRDRDAPRDFGRDRDAPRDFGSRDAPRDFGSRDAPRDFGRDSGRGGRDGGRYPERREEGRYPERREEPRREEGRYPERREEPRRDSRYPERREEPRRDEAPRRADPFGGARAREDSSRAREEPTSRPQSQREERGTEEKEEEDDGFTEDTVVATSRAKSTHEVAFKHQESQLAENERKIALMDVDILGSEDCHRGVIKDDATCVVTGRGHAHHEIKANSTRRKTAFSCRITLVLGCTSAIAKDAQYKSASTLHAYFRSRFTLRGDVLQSQQKGSMELSGHGRLGVEVHLYLLPVKECRYSGASIFVSVPVQEYQASECHTLNFIPCTWLATYLPCRA</sequence>
<evidence type="ECO:0000256" key="5">
    <source>
        <dbReference type="ARBA" id="ARBA00022917"/>
    </source>
</evidence>
<dbReference type="PANTHER" id="PTHR14005">
    <property type="entry name" value="EUKARYOTIC TRANSLATION INITIATION FACTOR 3, THETA SUBUNIT"/>
    <property type="match status" value="1"/>
</dbReference>
<dbReference type="GO" id="GO:0071541">
    <property type="term" value="C:eukaryotic translation initiation factor 3 complex, eIF3m"/>
    <property type="evidence" value="ECO:0007669"/>
    <property type="project" value="TreeGrafter"/>
</dbReference>
<evidence type="ECO:0000256" key="6">
    <source>
        <dbReference type="HAMAP-Rule" id="MF_03000"/>
    </source>
</evidence>
<feature type="compositionally biased region" description="Acidic residues" evidence="7">
    <location>
        <begin position="1124"/>
        <end position="1133"/>
    </location>
</feature>
<dbReference type="EMBL" id="MDYQ01000103">
    <property type="protein sequence ID" value="PRP82417.1"/>
    <property type="molecule type" value="Genomic_DNA"/>
</dbReference>
<evidence type="ECO:0000256" key="7">
    <source>
        <dbReference type="SAM" id="MobiDB-lite"/>
    </source>
</evidence>
<dbReference type="Gene3D" id="4.10.860.10">
    <property type="entry name" value="UVR domain"/>
    <property type="match status" value="1"/>
</dbReference>
<dbReference type="Pfam" id="PF22591">
    <property type="entry name" value="eIF3a_PCI_TPR-like"/>
    <property type="match status" value="1"/>
</dbReference>
<proteinExistence type="inferred from homology"/>
<dbReference type="GO" id="GO:0003743">
    <property type="term" value="F:translation initiation factor activity"/>
    <property type="evidence" value="ECO:0007669"/>
    <property type="project" value="UniProtKB-UniRule"/>
</dbReference>
<keyword evidence="5 6" id="KW-0648">Protein biosynthesis</keyword>
<dbReference type="GO" id="GO:0003729">
    <property type="term" value="F:mRNA binding"/>
    <property type="evidence" value="ECO:0007669"/>
    <property type="project" value="TreeGrafter"/>
</dbReference>
<dbReference type="GO" id="GO:0001732">
    <property type="term" value="P:formation of cytoplasmic translation initiation complex"/>
    <property type="evidence" value="ECO:0007669"/>
    <property type="project" value="UniProtKB-UniRule"/>
</dbReference>
<feature type="region of interest" description="Disordered" evidence="7">
    <location>
        <begin position="751"/>
        <end position="1135"/>
    </location>
</feature>